<gene>
    <name evidence="2" type="ORF">EK398_06180</name>
</gene>
<dbReference type="Proteomes" id="UP000288388">
    <property type="component" value="Unassembled WGS sequence"/>
</dbReference>
<evidence type="ECO:0000313" key="3">
    <source>
        <dbReference type="Proteomes" id="UP000288388"/>
    </source>
</evidence>
<dbReference type="PROSITE" id="PS50943">
    <property type="entry name" value="HTH_CROC1"/>
    <property type="match status" value="1"/>
</dbReference>
<evidence type="ECO:0000259" key="1">
    <source>
        <dbReference type="PROSITE" id="PS50943"/>
    </source>
</evidence>
<dbReference type="CDD" id="cd00093">
    <property type="entry name" value="HTH_XRE"/>
    <property type="match status" value="1"/>
</dbReference>
<dbReference type="InterPro" id="IPR003491">
    <property type="entry name" value="REP-like_C"/>
</dbReference>
<dbReference type="Pfam" id="PF02486">
    <property type="entry name" value="Rep_trans"/>
    <property type="match status" value="1"/>
</dbReference>
<accession>A0A437ULK2</accession>
<feature type="domain" description="HTH cro/C1-type" evidence="1">
    <location>
        <begin position="27"/>
        <end position="68"/>
    </location>
</feature>
<reference evidence="2 3" key="1">
    <citation type="submission" date="2018-12" db="EMBL/GenBank/DDBJ databases">
        <title>A novel vanA-carrying plasmid in a clinical isolate of Enterococcus avium.</title>
        <authorList>
            <person name="Bernasconi O.J."/>
            <person name="Luzzaro F."/>
            <person name="Endimiani A."/>
        </authorList>
    </citation>
    <scope>NUCLEOTIDE SEQUENCE [LARGE SCALE GENOMIC DNA]</scope>
    <source>
        <strain evidence="2 3">LC0559/18</strain>
    </source>
</reference>
<protein>
    <submittedName>
        <fullName evidence="2">XRE family transcriptional regulator</fullName>
    </submittedName>
</protein>
<proteinExistence type="predicted"/>
<dbReference type="InterPro" id="IPR040819">
    <property type="entry name" value="Rol_Rep_N"/>
</dbReference>
<dbReference type="SUPFAM" id="SSF47413">
    <property type="entry name" value="lambda repressor-like DNA-binding domains"/>
    <property type="match status" value="1"/>
</dbReference>
<sequence>MEPKELRNYRYRFGLSNAKTGKQKPVSQRKFAQILDISLSYYKKMEQGKRPIPEEVKQKLEEYFRVYMKHGVEMRVMIDYLRLSFFDATPKDIIQRVLGMDELEFETRSTGLYMFDQVSVRGNIWVFWHTKETTKNVLIQFSGQGCREYELVLKERKTDWQEYLLHLWQKQGMLESCYSRVQCSRIDIAIDEMWMRDDDEYFDLFSILEKEHKGLIEDSFKLFENYGGYYTESGVARNKGLSLYFGSRKSPMFFNFYEKRYEIANRERISVEDALLKYGIYNRYELRSAAEKATEIIDRFITGTSLGEIGAGLINDKLTVYDLLDSESRIVNERWAKMFRTVRELNFSMKAEKFSIERAERWFETQVAPTLKLLKIVDELSGRDFVNATIENVELSEDKENYLTWFQSSGGDLVGG</sequence>
<organism evidence="2 3">
    <name type="scientific">Enterococcus avium</name>
    <name type="common">Streptococcus avium</name>
    <dbReference type="NCBI Taxonomy" id="33945"/>
    <lineage>
        <taxon>Bacteria</taxon>
        <taxon>Bacillati</taxon>
        <taxon>Bacillota</taxon>
        <taxon>Bacilli</taxon>
        <taxon>Lactobacillales</taxon>
        <taxon>Enterococcaceae</taxon>
        <taxon>Enterococcus</taxon>
    </lineage>
</organism>
<dbReference type="Pfam" id="PF18106">
    <property type="entry name" value="Rol_Rep_N"/>
    <property type="match status" value="1"/>
</dbReference>
<dbReference type="Pfam" id="PF01381">
    <property type="entry name" value="HTH_3"/>
    <property type="match status" value="1"/>
</dbReference>
<dbReference type="EMBL" id="RYZS01000001">
    <property type="protein sequence ID" value="RVU94468.1"/>
    <property type="molecule type" value="Genomic_DNA"/>
</dbReference>
<dbReference type="GO" id="GO:0003677">
    <property type="term" value="F:DNA binding"/>
    <property type="evidence" value="ECO:0007669"/>
    <property type="project" value="InterPro"/>
</dbReference>
<dbReference type="AlphaFoldDB" id="A0A437ULK2"/>
<dbReference type="InterPro" id="IPR010982">
    <property type="entry name" value="Lambda_DNA-bd_dom_sf"/>
</dbReference>
<dbReference type="RefSeq" id="WP_010740719.1">
    <property type="nucleotide sequence ID" value="NZ_JBCOJD010000032.1"/>
</dbReference>
<evidence type="ECO:0000313" key="2">
    <source>
        <dbReference type="EMBL" id="RVU94468.1"/>
    </source>
</evidence>
<comment type="caution">
    <text evidence="2">The sequence shown here is derived from an EMBL/GenBank/DDBJ whole genome shotgun (WGS) entry which is preliminary data.</text>
</comment>
<dbReference type="InterPro" id="IPR001387">
    <property type="entry name" value="Cro/C1-type_HTH"/>
</dbReference>
<name>A0A437ULK2_ENTAV</name>